<evidence type="ECO:0000313" key="3">
    <source>
        <dbReference type="Proteomes" id="UP000541610"/>
    </source>
</evidence>
<feature type="chain" id="PRO_5029526726" evidence="1">
    <location>
        <begin position="23"/>
        <end position="274"/>
    </location>
</feature>
<sequence>MVAFVPTCLILSASLPFLVTTAQDVGDFAHKGPFYTMTYKVNEDKQVTFDLDVPQVRVTRNVLKLGPYPLRYAPIRRHSNTYRIDFDKSNITALDWCKRWETFFKNNGIIGVDEPYSPAAGDIQLCYLTVLMILPSYHGIPTDFQNRLHEFKRKGYAAVSGMFVYEKPEQTTLSFKVTFTVKSEDDVLIQIEFRGEVLYSRYKLSLHSSPLVDRDYAVTPFGSGLDTVQEFGTKVLRKWTLARWRPVDLELLLFATTKTIYTQFRGRQIALTRV</sequence>
<dbReference type="Proteomes" id="UP000541610">
    <property type="component" value="Unassembled WGS sequence"/>
</dbReference>
<feature type="signal peptide" evidence="1">
    <location>
        <begin position="1"/>
        <end position="22"/>
    </location>
</feature>
<keyword evidence="1" id="KW-0732">Signal</keyword>
<accession>A0A7J6NWZ0</accession>
<evidence type="ECO:0000256" key="1">
    <source>
        <dbReference type="SAM" id="SignalP"/>
    </source>
</evidence>
<reference evidence="2 3" key="1">
    <citation type="submission" date="2020-04" db="EMBL/GenBank/DDBJ databases">
        <title>Perkinsus olseni comparative genomics.</title>
        <authorList>
            <person name="Bogema D.R."/>
        </authorList>
    </citation>
    <scope>NUCLEOTIDE SEQUENCE [LARGE SCALE GENOMIC DNA]</scope>
    <source>
        <strain evidence="2">00978-12</strain>
    </source>
</reference>
<protein>
    <submittedName>
        <fullName evidence="2">Uncharacterized protein</fullName>
    </submittedName>
</protein>
<comment type="caution">
    <text evidence="2">The sequence shown here is derived from an EMBL/GenBank/DDBJ whole genome shotgun (WGS) entry which is preliminary data.</text>
</comment>
<name>A0A7J6NWZ0_PEROL</name>
<proteinExistence type="predicted"/>
<dbReference type="EMBL" id="JABANP010000154">
    <property type="protein sequence ID" value="KAF4688335.1"/>
    <property type="molecule type" value="Genomic_DNA"/>
</dbReference>
<organism evidence="2 3">
    <name type="scientific">Perkinsus olseni</name>
    <name type="common">Perkinsus atlanticus</name>
    <dbReference type="NCBI Taxonomy" id="32597"/>
    <lineage>
        <taxon>Eukaryota</taxon>
        <taxon>Sar</taxon>
        <taxon>Alveolata</taxon>
        <taxon>Perkinsozoa</taxon>
        <taxon>Perkinsea</taxon>
        <taxon>Perkinsida</taxon>
        <taxon>Perkinsidae</taxon>
        <taxon>Perkinsus</taxon>
    </lineage>
</organism>
<gene>
    <name evidence="2" type="ORF">FOZ60_002867</name>
</gene>
<evidence type="ECO:0000313" key="2">
    <source>
        <dbReference type="EMBL" id="KAF4688335.1"/>
    </source>
</evidence>
<dbReference type="AlphaFoldDB" id="A0A7J6NWZ0"/>